<keyword evidence="3" id="KW-1185">Reference proteome</keyword>
<comment type="caution">
    <text evidence="2">The sequence shown here is derived from an EMBL/GenBank/DDBJ whole genome shotgun (WGS) entry which is preliminary data.</text>
</comment>
<keyword evidence="2" id="KW-0378">Hydrolase</keyword>
<organism evidence="2 3">
    <name type="scientific">Cupriavidus laharis</name>
    <dbReference type="NCBI Taxonomy" id="151654"/>
    <lineage>
        <taxon>Bacteria</taxon>
        <taxon>Pseudomonadati</taxon>
        <taxon>Pseudomonadota</taxon>
        <taxon>Betaproteobacteria</taxon>
        <taxon>Burkholderiales</taxon>
        <taxon>Burkholderiaceae</taxon>
        <taxon>Cupriavidus</taxon>
    </lineage>
</organism>
<dbReference type="InterPro" id="IPR023631">
    <property type="entry name" value="Amidase_dom"/>
</dbReference>
<reference evidence="2 3" key="1">
    <citation type="submission" date="2021-08" db="EMBL/GenBank/DDBJ databases">
        <authorList>
            <person name="Peeters C."/>
        </authorList>
    </citation>
    <scope>NUCLEOTIDE SEQUENCE [LARGE SCALE GENOMIC DNA]</scope>
    <source>
        <strain evidence="2 3">LMG 23992</strain>
    </source>
</reference>
<dbReference type="PANTHER" id="PTHR11895:SF76">
    <property type="entry name" value="INDOLEACETAMIDE HYDROLASE"/>
    <property type="match status" value="1"/>
</dbReference>
<protein>
    <submittedName>
        <fullName evidence="2">Acylamidase</fullName>
        <ecNumber evidence="2">3.5.1.13</ecNumber>
    </submittedName>
</protein>
<evidence type="ECO:0000313" key="3">
    <source>
        <dbReference type="Proteomes" id="UP000727654"/>
    </source>
</evidence>
<accession>A0ABN7ZF88</accession>
<gene>
    <name evidence="2" type="primary">aam_2</name>
    <name evidence="2" type="ORF">LMG23992_04867</name>
</gene>
<dbReference type="GO" id="GO:0047680">
    <property type="term" value="F:aryl-acylamidase activity"/>
    <property type="evidence" value="ECO:0007669"/>
    <property type="project" value="UniProtKB-EC"/>
</dbReference>
<dbReference type="Gene3D" id="3.90.1300.10">
    <property type="entry name" value="Amidase signature (AS) domain"/>
    <property type="match status" value="1"/>
</dbReference>
<dbReference type="SUPFAM" id="SSF75304">
    <property type="entry name" value="Amidase signature (AS) enzymes"/>
    <property type="match status" value="1"/>
</dbReference>
<evidence type="ECO:0000313" key="2">
    <source>
        <dbReference type="EMBL" id="CAG9182950.1"/>
    </source>
</evidence>
<dbReference type="PANTHER" id="PTHR11895">
    <property type="entry name" value="TRANSAMIDASE"/>
    <property type="match status" value="1"/>
</dbReference>
<dbReference type="InterPro" id="IPR000120">
    <property type="entry name" value="Amidase"/>
</dbReference>
<sequence>MNAIPSTATDSILDLDAVALSRAIHAREVSCVEVLDTYLAQIDRHNPRVNAIVAPVDRDRLRKAAAGLDDELARGASRGPIHGFPQAPKDIMPAAGMVTTKGSPIFAGQVSQTDAVIFERMRAGGALFVGRTNSPEFGLGGHTYNPVYGTTRNAWDPARSAGGSSGGAAVAVALRMLPVADGSDMMGSLRTPAAFNHVYGLRTSFGCVPHGPAEEVFFQQFSVAGPMARNVPDLALLLSVQAGFDARLPLTRRAEAPGSFVLPPERDWTGVRIGWLGDLGGHLPTEAGLLDTCVIALGHLRGLGCMIDAARPDFDLERLWQAWIDLRSFAVAGANGALYRDRAKRAQLKPEAVWEIERGLALSGSRVYEAMTVRSAWYQALRGLFERFDYLVMPAAQVFPFDAGLDWPHAIDGRDMDTYHRWMQAVVPATMSGLPALAAPAGFGPQGLPAGIQIIGPAQADAAVLQLGHAYDQAGGFSRVRSPWLA</sequence>
<dbReference type="RefSeq" id="WP_224082323.1">
    <property type="nucleotide sequence ID" value="NZ_CAJZAI010000018.1"/>
</dbReference>
<proteinExistence type="predicted"/>
<dbReference type="EC" id="3.5.1.13" evidence="2"/>
<dbReference type="EMBL" id="CAJZAI010000018">
    <property type="protein sequence ID" value="CAG9182950.1"/>
    <property type="molecule type" value="Genomic_DNA"/>
</dbReference>
<dbReference type="Pfam" id="PF01425">
    <property type="entry name" value="Amidase"/>
    <property type="match status" value="1"/>
</dbReference>
<feature type="domain" description="Amidase" evidence="1">
    <location>
        <begin position="33"/>
        <end position="465"/>
    </location>
</feature>
<dbReference type="Proteomes" id="UP000727654">
    <property type="component" value="Unassembled WGS sequence"/>
</dbReference>
<name>A0ABN7ZF88_9BURK</name>
<dbReference type="InterPro" id="IPR036928">
    <property type="entry name" value="AS_sf"/>
</dbReference>
<evidence type="ECO:0000259" key="1">
    <source>
        <dbReference type="Pfam" id="PF01425"/>
    </source>
</evidence>
<dbReference type="NCBIfam" id="NF005686">
    <property type="entry name" value="PRK07486.1"/>
    <property type="match status" value="1"/>
</dbReference>